<evidence type="ECO:0000313" key="5">
    <source>
        <dbReference type="EMBL" id="AEV28575.1"/>
    </source>
</evidence>
<dbReference type="EMBL" id="CP003155">
    <property type="protein sequence ID" value="AEV28575.1"/>
    <property type="molecule type" value="Genomic_DNA"/>
</dbReference>
<evidence type="ECO:0000256" key="2">
    <source>
        <dbReference type="ARBA" id="ARBA00020756"/>
    </source>
</evidence>
<dbReference type="Gene3D" id="3.30.2320.30">
    <property type="entry name" value="ATP synthase, E subunit, C-terminal"/>
    <property type="match status" value="1"/>
</dbReference>
<dbReference type="KEGG" id="sgp:SpiGrapes_0739"/>
<accession>G8QYL2</accession>
<dbReference type="RefSeq" id="WP_014269424.1">
    <property type="nucleotide sequence ID" value="NC_016633.1"/>
</dbReference>
<dbReference type="InterPro" id="IPR038495">
    <property type="entry name" value="ATPase_E_C"/>
</dbReference>
<dbReference type="HOGENOM" id="CLU_1331226_0_0_12"/>
<name>G8QYL2_SPHPG</name>
<dbReference type="GO" id="GO:0046961">
    <property type="term" value="F:proton-transporting ATPase activity, rotational mechanism"/>
    <property type="evidence" value="ECO:0007669"/>
    <property type="project" value="InterPro"/>
</dbReference>
<comment type="similarity">
    <text evidence="1">Belongs to the V-ATPase E subunit family.</text>
</comment>
<gene>
    <name evidence="5" type="ordered locus">SpiGrapes_0739</name>
</gene>
<evidence type="ECO:0000256" key="3">
    <source>
        <dbReference type="ARBA" id="ARBA00022448"/>
    </source>
</evidence>
<dbReference type="InterPro" id="IPR002842">
    <property type="entry name" value="ATPase_V1_Esu"/>
</dbReference>
<dbReference type="GO" id="GO:0033178">
    <property type="term" value="C:proton-transporting two-sector ATPase complex, catalytic domain"/>
    <property type="evidence" value="ECO:0007669"/>
    <property type="project" value="InterPro"/>
</dbReference>
<reference evidence="5 6" key="1">
    <citation type="submission" date="2011-11" db="EMBL/GenBank/DDBJ databases">
        <title>Complete sequence of Spirochaeta sp. grapes.</title>
        <authorList>
            <consortium name="US DOE Joint Genome Institute"/>
            <person name="Lucas S."/>
            <person name="Han J."/>
            <person name="Lapidus A."/>
            <person name="Cheng J.-F."/>
            <person name="Goodwin L."/>
            <person name="Pitluck S."/>
            <person name="Peters L."/>
            <person name="Ovchinnikova G."/>
            <person name="Munk A.C."/>
            <person name="Detter J.C."/>
            <person name="Han C."/>
            <person name="Tapia R."/>
            <person name="Land M."/>
            <person name="Hauser L."/>
            <person name="Kyrpides N."/>
            <person name="Ivanova N."/>
            <person name="Pagani I."/>
            <person name="Ritalahtilisa K."/>
            <person name="Loeffler F."/>
            <person name="Woyke T."/>
        </authorList>
    </citation>
    <scope>NUCLEOTIDE SEQUENCE [LARGE SCALE GENOMIC DNA]</scope>
    <source>
        <strain evidence="6">ATCC BAA-1885 / DSM 22778 / Grapes</strain>
    </source>
</reference>
<keyword evidence="6" id="KW-1185">Reference proteome</keyword>
<dbReference type="eggNOG" id="COG1390">
    <property type="taxonomic scope" value="Bacteria"/>
</dbReference>
<proteinExistence type="inferred from homology"/>
<dbReference type="SUPFAM" id="SSF160527">
    <property type="entry name" value="V-type ATPase subunit E-like"/>
    <property type="match status" value="1"/>
</dbReference>
<keyword evidence="4" id="KW-0406">Ion transport</keyword>
<dbReference type="Pfam" id="PF01991">
    <property type="entry name" value="vATP-synt_E"/>
    <property type="match status" value="1"/>
</dbReference>
<evidence type="ECO:0000256" key="1">
    <source>
        <dbReference type="ARBA" id="ARBA00005901"/>
    </source>
</evidence>
<dbReference type="STRING" id="158190.SpiGrapes_0739"/>
<dbReference type="OrthoDB" id="370357at2"/>
<evidence type="ECO:0000256" key="4">
    <source>
        <dbReference type="ARBA" id="ARBA00023065"/>
    </source>
</evidence>
<sequence length="206" mass="23587">MEKSDNLLLNGIITEAQNQAEKIKADASRQCEQILVDAQKRADHEIELENHLHEQRMKQVDLRLQANLGSAKRRASLKKIDASYQEVMRRVNLRMNSFARSKEFVPFLAEWIAEAAIGLDLKEAKVAFNPLCPVTEETLTQATELVKNITGSDIHLSLDSKPIRSLGVVLSSLDDKVSYNNQVDIRLRRFDREIRTLVQEYTWKAE</sequence>
<dbReference type="Proteomes" id="UP000005632">
    <property type="component" value="Chromosome"/>
</dbReference>
<dbReference type="AlphaFoldDB" id="G8QYL2"/>
<organism evidence="5 6">
    <name type="scientific">Sphaerochaeta pleomorpha (strain ATCC BAA-1885 / DSM 22778 / Grapes)</name>
    <dbReference type="NCBI Taxonomy" id="158190"/>
    <lineage>
        <taxon>Bacteria</taxon>
        <taxon>Pseudomonadati</taxon>
        <taxon>Spirochaetota</taxon>
        <taxon>Spirochaetia</taxon>
        <taxon>Spirochaetales</taxon>
        <taxon>Sphaerochaetaceae</taxon>
        <taxon>Sphaerochaeta</taxon>
    </lineage>
</organism>
<evidence type="ECO:0000313" key="6">
    <source>
        <dbReference type="Proteomes" id="UP000005632"/>
    </source>
</evidence>
<protein>
    <recommendedName>
        <fullName evidence="2">V-type ATP synthase subunit E</fullName>
    </recommendedName>
</protein>
<keyword evidence="3" id="KW-0813">Transport</keyword>